<gene>
    <name evidence="3" type="ORF">O0235_07360</name>
</gene>
<accession>A0ABY7MDY4</accession>
<proteinExistence type="predicted"/>
<dbReference type="Gene3D" id="3.40.50.150">
    <property type="entry name" value="Vaccinia Virus protein VP39"/>
    <property type="match status" value="1"/>
</dbReference>
<name>A0ABY7MDY4_9CHLR</name>
<evidence type="ECO:0000313" key="4">
    <source>
        <dbReference type="Proteomes" id="UP001212803"/>
    </source>
</evidence>
<dbReference type="InterPro" id="IPR050447">
    <property type="entry name" value="Erg6_SMT_methyltransf"/>
</dbReference>
<dbReference type="PANTHER" id="PTHR44068:SF11">
    <property type="entry name" value="GERANYL DIPHOSPHATE 2-C-METHYLTRANSFERASE"/>
    <property type="match status" value="1"/>
</dbReference>
<evidence type="ECO:0000259" key="2">
    <source>
        <dbReference type="Pfam" id="PF08241"/>
    </source>
</evidence>
<dbReference type="GO" id="GO:0008168">
    <property type="term" value="F:methyltransferase activity"/>
    <property type="evidence" value="ECO:0007669"/>
    <property type="project" value="UniProtKB-KW"/>
</dbReference>
<protein>
    <submittedName>
        <fullName evidence="3">Methyltransferase domain-containing protein</fullName>
    </submittedName>
</protein>
<keyword evidence="1" id="KW-0808">Transferase</keyword>
<dbReference type="InterPro" id="IPR029063">
    <property type="entry name" value="SAM-dependent_MTases_sf"/>
</dbReference>
<dbReference type="CDD" id="cd02440">
    <property type="entry name" value="AdoMet_MTases"/>
    <property type="match status" value="1"/>
</dbReference>
<dbReference type="Proteomes" id="UP001212803">
    <property type="component" value="Chromosome"/>
</dbReference>
<keyword evidence="3" id="KW-0489">Methyltransferase</keyword>
<dbReference type="Pfam" id="PF08241">
    <property type="entry name" value="Methyltransf_11"/>
    <property type="match status" value="1"/>
</dbReference>
<feature type="domain" description="Methyltransferase type 11" evidence="2">
    <location>
        <begin position="67"/>
        <end position="165"/>
    </location>
</feature>
<dbReference type="InterPro" id="IPR013216">
    <property type="entry name" value="Methyltransf_11"/>
</dbReference>
<dbReference type="PANTHER" id="PTHR44068">
    <property type="entry name" value="ZGC:194242"/>
    <property type="match status" value="1"/>
</dbReference>
<dbReference type="SUPFAM" id="SSF53335">
    <property type="entry name" value="S-adenosyl-L-methionine-dependent methyltransferases"/>
    <property type="match status" value="1"/>
</dbReference>
<sequence length="266" mass="28638">MPGDDEQVRSHYHGEQLAERMLAALRNAGLEPSPETLAPADQFHSYGHRATRDLAAAAGLQPGERVLDLGCGLGGPARMIAAEVGCRVTGIDLSPEFIRSARILAEACGLADRCEFIEGTCLALPFEDASFDAVITQHVVMNIADRARFWAEAFRVLRPGGRFACFDIIRGPNPAPLAFPLPWAREAAISHLLGEESTRQGLEAAGFRAERWEVVPPPPPAVFPPGRPLSLALTAGADFPERVRNAEAALIDGRLNLLLAVLRKPA</sequence>
<evidence type="ECO:0000313" key="3">
    <source>
        <dbReference type="EMBL" id="WBL37383.1"/>
    </source>
</evidence>
<dbReference type="EMBL" id="CP115149">
    <property type="protein sequence ID" value="WBL37383.1"/>
    <property type="molecule type" value="Genomic_DNA"/>
</dbReference>
<keyword evidence="4" id="KW-1185">Reference proteome</keyword>
<reference evidence="3 4" key="1">
    <citation type="journal article" date="2023" name="ISME J.">
        <title>Thermophilic Dehalococcoidia with unusual traits shed light on an unexpected past.</title>
        <authorList>
            <person name="Palmer M."/>
            <person name="Covington J.K."/>
            <person name="Zhou E.M."/>
            <person name="Thomas S.C."/>
            <person name="Habib N."/>
            <person name="Seymour C.O."/>
            <person name="Lai D."/>
            <person name="Johnston J."/>
            <person name="Hashimi A."/>
            <person name="Jiao J.Y."/>
            <person name="Muok A.R."/>
            <person name="Liu L."/>
            <person name="Xian W.D."/>
            <person name="Zhi X.Y."/>
            <person name="Li M.M."/>
            <person name="Silva L.P."/>
            <person name="Bowen B.P."/>
            <person name="Louie K."/>
            <person name="Briegel A."/>
            <person name="Pett-Ridge J."/>
            <person name="Weber P.K."/>
            <person name="Tocheva E.I."/>
            <person name="Woyke T."/>
            <person name="Northen T.R."/>
            <person name="Mayali X."/>
            <person name="Li W.J."/>
            <person name="Hedlund B.P."/>
        </authorList>
    </citation>
    <scope>NUCLEOTIDE SEQUENCE [LARGE SCALE GENOMIC DNA]</scope>
    <source>
        <strain evidence="3 4">YIM 72310</strain>
    </source>
</reference>
<organism evidence="3 4">
    <name type="scientific">Tepidiforma flava</name>
    <dbReference type="NCBI Taxonomy" id="3004094"/>
    <lineage>
        <taxon>Bacteria</taxon>
        <taxon>Bacillati</taxon>
        <taxon>Chloroflexota</taxon>
        <taxon>Tepidiformia</taxon>
        <taxon>Tepidiformales</taxon>
        <taxon>Tepidiformaceae</taxon>
        <taxon>Tepidiforma</taxon>
    </lineage>
</organism>
<evidence type="ECO:0000256" key="1">
    <source>
        <dbReference type="ARBA" id="ARBA00022679"/>
    </source>
</evidence>
<dbReference type="GO" id="GO:0032259">
    <property type="term" value="P:methylation"/>
    <property type="evidence" value="ECO:0007669"/>
    <property type="project" value="UniProtKB-KW"/>
</dbReference>
<dbReference type="RefSeq" id="WP_270057896.1">
    <property type="nucleotide sequence ID" value="NZ_CP115149.1"/>
</dbReference>